<dbReference type="RefSeq" id="WP_253476426.1">
    <property type="nucleotide sequence ID" value="NZ_JALJXV010000003.1"/>
</dbReference>
<proteinExistence type="predicted"/>
<sequence>MRFSYPALMRYAGGQEIELTFPDLPDTPIAQGEELEAYRQATEILTEALATRLKIGAPLPAPAPESGDTSVPVPGWLAAKLALYFAMQRTGVRSAAELGGALGMNAKSAARLLDPDKRARLEDIERALAALGLRLTLELTTRGEGSGIAAH</sequence>
<dbReference type="Gene3D" id="3.30.160.250">
    <property type="match status" value="1"/>
</dbReference>
<reference evidence="1" key="1">
    <citation type="submission" date="2022-03" db="EMBL/GenBank/DDBJ databases">
        <title>Genomic Encyclopedia of Type Strains, Phase III (KMG-III): the genomes of soil and plant-associated and newly described type strains.</title>
        <authorList>
            <person name="Whitman W."/>
        </authorList>
    </citation>
    <scope>NUCLEOTIDE SEQUENCE</scope>
    <source>
        <strain evidence="1">ANL 6-2</strain>
    </source>
</reference>
<protein>
    <submittedName>
        <fullName evidence="1">Antitoxin HicB</fullName>
    </submittedName>
</protein>
<evidence type="ECO:0000313" key="2">
    <source>
        <dbReference type="Proteomes" id="UP001205843"/>
    </source>
</evidence>
<comment type="caution">
    <text evidence="1">The sequence shown here is derived from an EMBL/GenBank/DDBJ whole genome shotgun (WGS) entry which is preliminary data.</text>
</comment>
<name>A0AAE3G4V7_9GAMM</name>
<evidence type="ECO:0000313" key="1">
    <source>
        <dbReference type="EMBL" id="MCP1674443.1"/>
    </source>
</evidence>
<gene>
    <name evidence="1" type="ORF">J2T57_001545</name>
</gene>
<keyword evidence="2" id="KW-1185">Reference proteome</keyword>
<accession>A0AAE3G4V7</accession>
<organism evidence="1 2">
    <name type="scientific">Natronocella acetinitrilica</name>
    <dbReference type="NCBI Taxonomy" id="414046"/>
    <lineage>
        <taxon>Bacteria</taxon>
        <taxon>Pseudomonadati</taxon>
        <taxon>Pseudomonadota</taxon>
        <taxon>Gammaproteobacteria</taxon>
        <taxon>Chromatiales</taxon>
        <taxon>Ectothiorhodospiraceae</taxon>
        <taxon>Natronocella</taxon>
    </lineage>
</organism>
<dbReference type="AlphaFoldDB" id="A0AAE3G4V7"/>
<dbReference type="Proteomes" id="UP001205843">
    <property type="component" value="Unassembled WGS sequence"/>
</dbReference>
<dbReference type="EMBL" id="JALJXV010000003">
    <property type="protein sequence ID" value="MCP1674443.1"/>
    <property type="molecule type" value="Genomic_DNA"/>
</dbReference>